<keyword evidence="17" id="KW-1015">Disulfide bond</keyword>
<comment type="subcellular location">
    <subcellularLocation>
        <location evidence="4 26">Cytoplasm</location>
    </subcellularLocation>
    <subcellularLocation>
        <location evidence="3">Mitochondrion</location>
    </subcellularLocation>
    <subcellularLocation>
        <location evidence="2">Nucleus</location>
    </subcellularLocation>
</comment>
<evidence type="ECO:0000256" key="3">
    <source>
        <dbReference type="ARBA" id="ARBA00004173"/>
    </source>
</evidence>
<evidence type="ECO:0000256" key="17">
    <source>
        <dbReference type="ARBA" id="ARBA00023157"/>
    </source>
</evidence>
<evidence type="ECO:0000256" key="6">
    <source>
        <dbReference type="ARBA" id="ARBA00011748"/>
    </source>
</evidence>
<evidence type="ECO:0000256" key="18">
    <source>
        <dbReference type="ARBA" id="ARBA00023163"/>
    </source>
</evidence>
<evidence type="ECO:0000256" key="19">
    <source>
        <dbReference type="ARBA" id="ARBA00023242"/>
    </source>
</evidence>
<evidence type="ECO:0000256" key="20">
    <source>
        <dbReference type="ARBA" id="ARBA00023284"/>
    </source>
</evidence>
<dbReference type="Proteomes" id="UP000664991">
    <property type="component" value="Chromosome 26"/>
</dbReference>
<dbReference type="Gene3D" id="3.50.50.60">
    <property type="entry name" value="FAD/NAD(P)-binding domain"/>
    <property type="match status" value="2"/>
</dbReference>
<dbReference type="NCBIfam" id="NF004776">
    <property type="entry name" value="PRK06116.1"/>
    <property type="match status" value="1"/>
</dbReference>
<dbReference type="GO" id="GO:0034599">
    <property type="term" value="P:cellular response to oxidative stress"/>
    <property type="evidence" value="ECO:0007669"/>
    <property type="project" value="TreeGrafter"/>
</dbReference>
<dbReference type="InterPro" id="IPR016156">
    <property type="entry name" value="FAD/NAD-linked_Rdtase_dimer_sf"/>
</dbReference>
<evidence type="ECO:0000256" key="14">
    <source>
        <dbReference type="ARBA" id="ARBA00023015"/>
    </source>
</evidence>
<sequence length="794" mass="87729">MACKQEPQPPCPPLSAGAEISYDYLVIGGGSGGLASARRAAELGARAAVVERHKLGGTCVNVGCVPKKVMWNTAVHSEFMHDHVDYGFQSCESKFNWRIIKEKRDAYVSRLNTIYQNNLTKSHIDIIHGHAAFTCDPQPTVEVNGKKYTAPHILIATGGVPSVPQESQIPGASLGITSDGFFQLEELPRRSVIVGAGYIAVEIAGILSALGSKTSIMIRHDKVLRTFDSIISSNCTEELENAGIEVLKYSQVREVKKTSSGLELRMVTSIPGRKPTFTTIADVDCLLWAIGRDPNSWGLNLNKLGIQTDDKGHIIVDEFQNTNVKGVYAVGDVCGKALLTPVAIAAGRKLAHRLFECKEDSKLDYDNIPTVVFSHPPIGTVGLTEDEAIYKYGKENVKTYSTTFTPMYHAVTKRKTKCVMKMVCANKEEKVVGIHMQGIGCDEMLQGFAVAVKMGATKSDFDNTVAIHPTSSEELVTLLSLNLSPNFRPVLLKCHCPVGIPCELIMDPSLLRERELFKKRALSTPVVEKRSVSSEPSSSKKKKAKLEHGGSSGSKQNSDHSNGSFNLKALSGSSGYKFGVLAKIVNYMKTRHQRGDTHPLTLEEILDETQHLDIGLKQKQWLMSEALVNNPKIEVVDGKYAFKPKYNLKDKKALLRLLDQHDQRGLGGILLEDIEEGLPNSQKAVKALGDQILFVNRPDKKKILFFNDKSCQFSVDEEFQKLWRSVTVDSMDEEKIEEYLKRQGISSMQDSGPKKVAPIQRRKKPASQKKRRFKTHNEHLAGVLKDYSDIAPGK</sequence>
<proteinExistence type="inferred from homology"/>
<dbReference type="GO" id="GO:0050660">
    <property type="term" value="F:flavin adenine dinucleotide binding"/>
    <property type="evidence" value="ECO:0007669"/>
    <property type="project" value="InterPro"/>
</dbReference>
<dbReference type="InterPro" id="IPR004099">
    <property type="entry name" value="Pyr_nucl-diS_OxRdtase_dimer"/>
</dbReference>
<dbReference type="InterPro" id="IPR036188">
    <property type="entry name" value="FAD/NAD-bd_sf"/>
</dbReference>
<evidence type="ECO:0000256" key="8">
    <source>
        <dbReference type="ARBA" id="ARBA00022630"/>
    </source>
</evidence>
<evidence type="ECO:0000256" key="9">
    <source>
        <dbReference type="ARBA" id="ARBA00022827"/>
    </source>
</evidence>
<evidence type="ECO:0000259" key="28">
    <source>
        <dbReference type="PROSITE" id="PS51351"/>
    </source>
</evidence>
<evidence type="ECO:0000256" key="1">
    <source>
        <dbReference type="ARBA" id="ARBA00001974"/>
    </source>
</evidence>
<dbReference type="InterPro" id="IPR023753">
    <property type="entry name" value="FAD/NAD-binding_dom"/>
</dbReference>
<dbReference type="Pfam" id="PF02186">
    <property type="entry name" value="TFIIE_beta"/>
    <property type="match status" value="1"/>
</dbReference>
<evidence type="ECO:0000256" key="11">
    <source>
        <dbReference type="ARBA" id="ARBA00022946"/>
    </source>
</evidence>
<dbReference type="FunFam" id="1.10.10.10:FF:000177">
    <property type="entry name" value="Transcription initiation factor IIE subunit beta"/>
    <property type="match status" value="1"/>
</dbReference>
<evidence type="ECO:0000256" key="13">
    <source>
        <dbReference type="ARBA" id="ARBA00023002"/>
    </source>
</evidence>
<dbReference type="FunFam" id="3.50.50.60:FF:000671">
    <property type="entry name" value="Thioredoxin reductase 2, tandem duplicate 1"/>
    <property type="match status" value="1"/>
</dbReference>
<comment type="similarity">
    <text evidence="5 25">Belongs to the class-I pyridine nucleotide-disulfide oxidoreductase family.</text>
</comment>
<dbReference type="PANTHER" id="PTHR42737:SF5">
    <property type="entry name" value="GLUTATHIONE REDUCTASE, MITOCHONDRIAL"/>
    <property type="match status" value="1"/>
</dbReference>
<reference evidence="29 30" key="1">
    <citation type="submission" date="2020-12" db="EMBL/GenBank/DDBJ databases">
        <title>De novo assembly of Tibetan sheep genome.</title>
        <authorList>
            <person name="Li X."/>
        </authorList>
    </citation>
    <scope>NUCLEOTIDE SEQUENCE [LARGE SCALE GENOMIC DNA]</scope>
    <source>
        <tissue evidence="29">Heart</tissue>
    </source>
</reference>
<dbReference type="PRINTS" id="PR00411">
    <property type="entry name" value="PNDRDTASEI"/>
</dbReference>
<evidence type="ECO:0000256" key="15">
    <source>
        <dbReference type="ARBA" id="ARBA00023125"/>
    </source>
</evidence>
<dbReference type="PRINTS" id="PR00368">
    <property type="entry name" value="FADPNR"/>
</dbReference>
<gene>
    <name evidence="29" type="ORF">JEQ12_013213</name>
</gene>
<evidence type="ECO:0000313" key="29">
    <source>
        <dbReference type="EMBL" id="KAG5194416.1"/>
    </source>
</evidence>
<keyword evidence="12" id="KW-0007">Acetylation</keyword>
<feature type="region of interest" description="Disordered" evidence="27">
    <location>
        <begin position="747"/>
        <end position="779"/>
    </location>
</feature>
<keyword evidence="11" id="KW-0809">Transit peptide</keyword>
<keyword evidence="10 26" id="KW-0521">NADP</keyword>
<dbReference type="InterPro" id="IPR040501">
    <property type="entry name" value="TFA2_Winged_2"/>
</dbReference>
<dbReference type="InterPro" id="IPR012999">
    <property type="entry name" value="Pyr_OxRdtase_I_AS"/>
</dbReference>
<dbReference type="Pfam" id="PF07992">
    <property type="entry name" value="Pyr_redox_2"/>
    <property type="match status" value="1"/>
</dbReference>
<dbReference type="InterPro" id="IPR036388">
    <property type="entry name" value="WH-like_DNA-bd_sf"/>
</dbReference>
<evidence type="ECO:0000256" key="23">
    <source>
        <dbReference type="ARBA" id="ARBA00056905"/>
    </source>
</evidence>
<accession>A0A835ZKN1</accession>
<dbReference type="InterPro" id="IPR006322">
    <property type="entry name" value="Glutathione_Rdtase_euk/bac"/>
</dbReference>
<dbReference type="GO" id="GO:0045454">
    <property type="term" value="P:cell redox homeostasis"/>
    <property type="evidence" value="ECO:0007669"/>
    <property type="project" value="InterPro"/>
</dbReference>
<comment type="function">
    <text evidence="21">Recruits TFIIH to the initiation complex and stimulates the RNA polymerase II C-terminal domain kinase and DNA-dependent ATPase activities of TFIIH. Both TFIIH and TFIIE are required for promoter clearance by RNA polymerase.</text>
</comment>
<feature type="region of interest" description="Disordered" evidence="27">
    <location>
        <begin position="527"/>
        <end position="564"/>
    </location>
</feature>
<protein>
    <recommendedName>
        <fullName evidence="26">Glutathione reductase</fullName>
        <ecNumber evidence="26">1.8.1.7</ecNumber>
    </recommendedName>
</protein>
<dbReference type="AlphaFoldDB" id="A0A835ZKN1"/>
<dbReference type="FunFam" id="3.30.390.30:FF:000003">
    <property type="entry name" value="Glutathione reductase"/>
    <property type="match status" value="1"/>
</dbReference>
<dbReference type="Pfam" id="PF18121">
    <property type="entry name" value="TFA2_Winged_2"/>
    <property type="match status" value="1"/>
</dbReference>
<dbReference type="InterPro" id="IPR046952">
    <property type="entry name" value="GSHR/TRXR-like"/>
</dbReference>
<keyword evidence="13 25" id="KW-0560">Oxidoreductase</keyword>
<dbReference type="CDD" id="cd07977">
    <property type="entry name" value="TFIIE_beta_winged_helix"/>
    <property type="match status" value="1"/>
</dbReference>
<keyword evidence="7 26" id="KW-0963">Cytoplasm</keyword>
<dbReference type="GO" id="GO:0005829">
    <property type="term" value="C:cytosol"/>
    <property type="evidence" value="ECO:0007669"/>
    <property type="project" value="TreeGrafter"/>
</dbReference>
<evidence type="ECO:0000256" key="22">
    <source>
        <dbReference type="ARBA" id="ARBA00049142"/>
    </source>
</evidence>
<dbReference type="InterPro" id="IPR003166">
    <property type="entry name" value="TFIIE_bsu_DNA-bd"/>
</dbReference>
<evidence type="ECO:0000256" key="16">
    <source>
        <dbReference type="ARBA" id="ARBA00023128"/>
    </source>
</evidence>
<feature type="compositionally biased region" description="Polar residues" evidence="27">
    <location>
        <begin position="553"/>
        <end position="564"/>
    </location>
</feature>
<dbReference type="GO" id="GO:0006749">
    <property type="term" value="P:glutathione metabolic process"/>
    <property type="evidence" value="ECO:0007669"/>
    <property type="project" value="InterPro"/>
</dbReference>
<dbReference type="GO" id="GO:0004362">
    <property type="term" value="F:glutathione-disulfide reductase (NADPH) activity"/>
    <property type="evidence" value="ECO:0007669"/>
    <property type="project" value="UniProtKB-EC"/>
</dbReference>
<feature type="domain" description="TFIIE beta" evidence="28">
    <location>
        <begin position="569"/>
        <end position="649"/>
    </location>
</feature>
<dbReference type="Gene3D" id="1.10.10.10">
    <property type="entry name" value="Winged helix-like DNA-binding domain superfamily/Winged helix DNA-binding domain"/>
    <property type="match status" value="1"/>
</dbReference>
<evidence type="ECO:0000256" key="26">
    <source>
        <dbReference type="RuleBase" id="RU365016"/>
    </source>
</evidence>
<keyword evidence="15" id="KW-0238">DNA-binding</keyword>
<keyword evidence="8 25" id="KW-0285">Flavoprotein</keyword>
<evidence type="ECO:0000256" key="12">
    <source>
        <dbReference type="ARBA" id="ARBA00022990"/>
    </source>
</evidence>
<dbReference type="PANTHER" id="PTHR42737">
    <property type="entry name" value="GLUTATHIONE REDUCTASE"/>
    <property type="match status" value="1"/>
</dbReference>
<comment type="caution">
    <text evidence="29">The sequence shown here is derived from an EMBL/GenBank/DDBJ whole genome shotgun (WGS) entry which is preliminary data.</text>
</comment>
<evidence type="ECO:0000256" key="21">
    <source>
        <dbReference type="ARBA" id="ARBA00025581"/>
    </source>
</evidence>
<keyword evidence="9 25" id="KW-0274">FAD</keyword>
<dbReference type="EMBL" id="JAEMGP010000026">
    <property type="protein sequence ID" value="KAG5194416.1"/>
    <property type="molecule type" value="Genomic_DNA"/>
</dbReference>
<dbReference type="EC" id="1.8.1.7" evidence="26"/>
<dbReference type="PROSITE" id="PS00076">
    <property type="entry name" value="PYRIDINE_REDOX_1"/>
    <property type="match status" value="1"/>
</dbReference>
<comment type="cofactor">
    <cofactor evidence="1 26">
        <name>FAD</name>
        <dbReference type="ChEBI" id="CHEBI:57692"/>
    </cofactor>
</comment>
<dbReference type="GO" id="GO:0003677">
    <property type="term" value="F:DNA binding"/>
    <property type="evidence" value="ECO:0007669"/>
    <property type="project" value="UniProtKB-KW"/>
</dbReference>
<evidence type="ECO:0000256" key="27">
    <source>
        <dbReference type="SAM" id="MobiDB-lite"/>
    </source>
</evidence>
<evidence type="ECO:0000256" key="24">
    <source>
        <dbReference type="ARBA" id="ARBA00061817"/>
    </source>
</evidence>
<comment type="subunit">
    <text evidence="24">Tetramer of two alpha and two beta chains. Interacts with FACT subunit SUPT16H. Interacts with ATF7IP. Interacts with SND1. Part of TBP-based Pol II pre-initiation complex (PIC), in which Pol II core assembles with general transcription factors and other specific initiation factors including GTF2E1, GTF2E2, GTF2F1, GTF2F2, TCEA1, ERCC2, ERCC3, GTF2H2, GTF2H3, GTF2H4, GTF2H5, GTF2A1, GTF2A2, GTF2B and TBP; this large multi-subunit PIC complex mediates DNA unwinding and targets Pol II core to the transcription start site where the first phosphodiester bond forms.</text>
</comment>
<evidence type="ECO:0000256" key="5">
    <source>
        <dbReference type="ARBA" id="ARBA00007532"/>
    </source>
</evidence>
<keyword evidence="16" id="KW-0496">Mitochondrion</keyword>
<dbReference type="GO" id="GO:0006367">
    <property type="term" value="P:transcription initiation at RNA polymerase II promoter"/>
    <property type="evidence" value="ECO:0007669"/>
    <property type="project" value="InterPro"/>
</dbReference>
<dbReference type="SUPFAM" id="SSF51905">
    <property type="entry name" value="FAD/NAD(P)-binding domain"/>
    <property type="match status" value="1"/>
</dbReference>
<keyword evidence="19" id="KW-0539">Nucleus</keyword>
<evidence type="ECO:0000256" key="25">
    <source>
        <dbReference type="RuleBase" id="RU003691"/>
    </source>
</evidence>
<dbReference type="SUPFAM" id="SSF46785">
    <property type="entry name" value="Winged helix' DNA-binding domain"/>
    <property type="match status" value="1"/>
</dbReference>
<keyword evidence="18" id="KW-0804">Transcription</keyword>
<dbReference type="Pfam" id="PF02852">
    <property type="entry name" value="Pyr_redox_dim"/>
    <property type="match status" value="1"/>
</dbReference>
<dbReference type="FunFam" id="3.50.50.60:FF:000484">
    <property type="entry name" value="Glutathione reductase, mitochondrial"/>
    <property type="match status" value="1"/>
</dbReference>
<keyword evidence="14" id="KW-0805">Transcription regulation</keyword>
<dbReference type="GO" id="GO:0005634">
    <property type="term" value="C:nucleus"/>
    <property type="evidence" value="ECO:0007669"/>
    <property type="project" value="UniProtKB-SubCell"/>
</dbReference>
<evidence type="ECO:0000256" key="2">
    <source>
        <dbReference type="ARBA" id="ARBA00004123"/>
    </source>
</evidence>
<evidence type="ECO:0000256" key="10">
    <source>
        <dbReference type="ARBA" id="ARBA00022857"/>
    </source>
</evidence>
<dbReference type="InterPro" id="IPR036390">
    <property type="entry name" value="WH_DNA-bd_sf"/>
</dbReference>
<dbReference type="Gene3D" id="3.30.390.30">
    <property type="match status" value="1"/>
</dbReference>
<dbReference type="GO" id="GO:0050661">
    <property type="term" value="F:NADP binding"/>
    <property type="evidence" value="ECO:0007669"/>
    <property type="project" value="InterPro"/>
</dbReference>
<evidence type="ECO:0000256" key="7">
    <source>
        <dbReference type="ARBA" id="ARBA00022490"/>
    </source>
</evidence>
<dbReference type="GO" id="GO:0005739">
    <property type="term" value="C:mitochondrion"/>
    <property type="evidence" value="ECO:0007669"/>
    <property type="project" value="UniProtKB-SubCell"/>
</dbReference>
<organism evidence="29 30">
    <name type="scientific">Ovis aries</name>
    <name type="common">Sheep</name>
    <dbReference type="NCBI Taxonomy" id="9940"/>
    <lineage>
        <taxon>Eukaryota</taxon>
        <taxon>Metazoa</taxon>
        <taxon>Chordata</taxon>
        <taxon>Craniata</taxon>
        <taxon>Vertebrata</taxon>
        <taxon>Euteleostomi</taxon>
        <taxon>Mammalia</taxon>
        <taxon>Eutheria</taxon>
        <taxon>Laurasiatheria</taxon>
        <taxon>Artiodactyla</taxon>
        <taxon>Ruminantia</taxon>
        <taxon>Pecora</taxon>
        <taxon>Bovidae</taxon>
        <taxon>Caprinae</taxon>
        <taxon>Ovis</taxon>
    </lineage>
</organism>
<comment type="function">
    <text evidence="23 26">Catalyzes the reduction of glutathione disulfide (GSSG) to reduced glutathione (GSH). Constitutes the major mechanism to maintain a high GSH:GSSG ratio in the cytosol.</text>
</comment>
<keyword evidence="20 25" id="KW-0676">Redox-active center</keyword>
<dbReference type="PROSITE" id="PS51351">
    <property type="entry name" value="TFIIE_BETA_C"/>
    <property type="match status" value="1"/>
</dbReference>
<comment type="subunit">
    <text evidence="6">Homodimer; disulfide-linked.</text>
</comment>
<dbReference type="SUPFAM" id="SSF55424">
    <property type="entry name" value="FAD/NAD-linked reductases, dimerisation (C-terminal) domain"/>
    <property type="match status" value="1"/>
</dbReference>
<evidence type="ECO:0000256" key="4">
    <source>
        <dbReference type="ARBA" id="ARBA00004496"/>
    </source>
</evidence>
<evidence type="ECO:0000313" key="30">
    <source>
        <dbReference type="Proteomes" id="UP000664991"/>
    </source>
</evidence>
<comment type="catalytic activity">
    <reaction evidence="22 26">
        <text>2 glutathione + NADP(+) = glutathione disulfide + NADPH + H(+)</text>
        <dbReference type="Rhea" id="RHEA:11740"/>
        <dbReference type="ChEBI" id="CHEBI:15378"/>
        <dbReference type="ChEBI" id="CHEBI:57783"/>
        <dbReference type="ChEBI" id="CHEBI:57925"/>
        <dbReference type="ChEBI" id="CHEBI:58297"/>
        <dbReference type="ChEBI" id="CHEBI:58349"/>
        <dbReference type="EC" id="1.8.1.7"/>
    </reaction>
</comment>
<dbReference type="NCBIfam" id="TIGR01421">
    <property type="entry name" value="gluta_reduc_1"/>
    <property type="match status" value="1"/>
</dbReference>
<feature type="compositionally biased region" description="Basic residues" evidence="27">
    <location>
        <begin position="760"/>
        <end position="774"/>
    </location>
</feature>
<name>A0A835ZKN1_SHEEP</name>